<name>A0A200ITY9_9ENTE</name>
<reference evidence="2" key="2">
    <citation type="submission" date="2017-05" db="EMBL/GenBank/DDBJ databases">
        <authorList>
            <consortium name="The Broad Institute Genomics Platform"/>
            <consortium name="The Broad Institute Genomic Center for Infectious Diseases"/>
            <person name="Earl A."/>
            <person name="Manson A."/>
            <person name="Schwartman J."/>
            <person name="Gilmore M."/>
            <person name="Abouelleil A."/>
            <person name="Cao P."/>
            <person name="Chapman S."/>
            <person name="Cusick C."/>
            <person name="Shea T."/>
            <person name="Young S."/>
            <person name="Neafsey D."/>
            <person name="Nusbaum C."/>
            <person name="Birren B."/>
        </authorList>
    </citation>
    <scope>NUCLEOTIDE SEQUENCE</scope>
    <source>
        <strain evidence="2">9D6_DIV0238</strain>
    </source>
</reference>
<keyword evidence="3" id="KW-1185">Reference proteome</keyword>
<dbReference type="EMBL" id="CP147246">
    <property type="protein sequence ID" value="WYJ95004.1"/>
    <property type="molecule type" value="Genomic_DNA"/>
</dbReference>
<reference evidence="2" key="3">
    <citation type="submission" date="2024-03" db="EMBL/GenBank/DDBJ databases">
        <title>The Genome Sequence of Enterococcus sp. DIV0238c.</title>
        <authorList>
            <consortium name="The Broad Institute Genomics Platform"/>
            <consortium name="The Broad Institute Microbial Omics Core"/>
            <consortium name="The Broad Institute Genomic Center for Infectious Diseases"/>
            <person name="Earl A."/>
            <person name="Manson A."/>
            <person name="Gilmore M."/>
            <person name="Schwartman J."/>
            <person name="Shea T."/>
            <person name="Abouelleil A."/>
            <person name="Cao P."/>
            <person name="Chapman S."/>
            <person name="Cusick C."/>
            <person name="Young S."/>
            <person name="Neafsey D."/>
            <person name="Nusbaum C."/>
            <person name="Birren B."/>
        </authorList>
    </citation>
    <scope>NUCLEOTIDE SEQUENCE</scope>
    <source>
        <strain evidence="2">9D6_DIV0238</strain>
    </source>
</reference>
<evidence type="ECO:0000313" key="2">
    <source>
        <dbReference type="EMBL" id="WYJ95004.1"/>
    </source>
</evidence>
<gene>
    <name evidence="2" type="ORF">A5889_002546</name>
    <name evidence="1" type="ORF">A5889_003227</name>
</gene>
<reference evidence="1" key="1">
    <citation type="submission" date="2017-05" db="EMBL/GenBank/DDBJ databases">
        <title>The Genome Sequence of Enterococcus sp. 9D6_DIV0238.</title>
        <authorList>
            <consortium name="The Broad Institute Genomics Platform"/>
            <consortium name="The Broad Institute Genomic Center for Infectious Diseases"/>
            <person name="Earl A."/>
            <person name="Manson A."/>
            <person name="Schwartman J."/>
            <person name="Gilmore M."/>
            <person name="Abouelleil A."/>
            <person name="Cao P."/>
            <person name="Chapman S."/>
            <person name="Cusick C."/>
            <person name="Shea T."/>
            <person name="Young S."/>
            <person name="Neafsey D."/>
            <person name="Nusbaum C."/>
            <person name="Birren B."/>
        </authorList>
    </citation>
    <scope>NUCLEOTIDE SEQUENCE [LARGE SCALE GENOMIC DNA]</scope>
    <source>
        <strain evidence="1">9D6_DIV0238</strain>
    </source>
</reference>
<accession>A0A200ITY9</accession>
<sequence>MTFGNKVLKYRVALDTEKNLFMAIDANNQANVAYGITITQAVKKLKKSI</sequence>
<dbReference type="EMBL" id="NIBQ01000004">
    <property type="protein sequence ID" value="OUZ28472.1"/>
    <property type="molecule type" value="Genomic_DNA"/>
</dbReference>
<organism evidence="1">
    <name type="scientific">Candidatus Enterococcus dunnyi</name>
    <dbReference type="NCBI Taxonomy" id="1834192"/>
    <lineage>
        <taxon>Bacteria</taxon>
        <taxon>Bacillati</taxon>
        <taxon>Bacillota</taxon>
        <taxon>Bacilli</taxon>
        <taxon>Lactobacillales</taxon>
        <taxon>Enterococcaceae</taxon>
        <taxon>Enterococcus</taxon>
    </lineage>
</organism>
<dbReference type="RefSeq" id="WP_087642251.1">
    <property type="nucleotide sequence ID" value="NZ_CP147246.1"/>
</dbReference>
<dbReference type="AlphaFoldDB" id="A0A200ITY9"/>
<dbReference type="Proteomes" id="UP000196151">
    <property type="component" value="Chromosome"/>
</dbReference>
<evidence type="ECO:0000313" key="3">
    <source>
        <dbReference type="Proteomes" id="UP000196151"/>
    </source>
</evidence>
<protein>
    <submittedName>
        <fullName evidence="1">Uncharacterized protein</fullName>
    </submittedName>
</protein>
<proteinExistence type="predicted"/>
<evidence type="ECO:0000313" key="1">
    <source>
        <dbReference type="EMBL" id="OUZ28472.1"/>
    </source>
</evidence>